<dbReference type="AlphaFoldDB" id="A0A4R0GAN9"/>
<protein>
    <submittedName>
        <fullName evidence="2">AAA family ATPase</fullName>
    </submittedName>
</protein>
<dbReference type="EMBL" id="SJJR01000023">
    <property type="protein sequence ID" value="TCB92061.1"/>
    <property type="molecule type" value="Genomic_DNA"/>
</dbReference>
<dbReference type="Pfam" id="PF13481">
    <property type="entry name" value="AAA_25"/>
    <property type="match status" value="1"/>
</dbReference>
<name>A0A4R0GAN9_9ACTN</name>
<feature type="region of interest" description="Disordered" evidence="1">
    <location>
        <begin position="1"/>
        <end position="46"/>
    </location>
</feature>
<dbReference type="InterPro" id="IPR027417">
    <property type="entry name" value="P-loop_NTPase"/>
</dbReference>
<dbReference type="Gene3D" id="3.40.50.300">
    <property type="entry name" value="P-loop containing nucleotide triphosphate hydrolases"/>
    <property type="match status" value="1"/>
</dbReference>
<evidence type="ECO:0000313" key="3">
    <source>
        <dbReference type="Proteomes" id="UP000292274"/>
    </source>
</evidence>
<accession>A0A4R0GAN9</accession>
<dbReference type="OrthoDB" id="4926055at2"/>
<comment type="caution">
    <text evidence="2">The sequence shown here is derived from an EMBL/GenBank/DDBJ whole genome shotgun (WGS) entry which is preliminary data.</text>
</comment>
<gene>
    <name evidence="2" type="ORF">E0H26_25065</name>
</gene>
<evidence type="ECO:0000256" key="1">
    <source>
        <dbReference type="SAM" id="MobiDB-lite"/>
    </source>
</evidence>
<feature type="region of interest" description="Disordered" evidence="1">
    <location>
        <begin position="386"/>
        <end position="431"/>
    </location>
</feature>
<dbReference type="RefSeq" id="WP_131307875.1">
    <property type="nucleotide sequence ID" value="NZ_SJJR01000023.1"/>
</dbReference>
<sequence>MPPHPAGLNAGDTGDTRDREPVHGPAGEPVSDGQAAHGESAEHGRRILLTPASAIKMRPVAWTWTDRIPSGALTVIPGREGIGKSLTLAWLTAQITRGVLPGRHHGTPRPVIYAATEDSWAHTIGPRLLAAGADLDMVYRVDVQHDGGFDALTLPRDCAQLGREIQRLGVALLAADPLLSLIHSAIDTHRDRDLRTALEPLVNMADRTGCAVVGLAHFNKSASPDALNLITGSRAFSAVARAVIAIARDDEAGDGSCVMSQAKNNLGRLDLPSLRYVVESVEIPTEEGPAFVGKLTITGESARSVGDILGDGASDGDTRSERDAAAAWLRDYLISQGGEAAWADVRKAARAEGIAERTIQRARTRAGVTIERHGFPSRTVWCLNPGHPASPAAPVTPQSRQSRQLPERGATGATGSPVASLPIPGHVPSPR</sequence>
<dbReference type="SUPFAM" id="SSF52540">
    <property type="entry name" value="P-loop containing nucleoside triphosphate hydrolases"/>
    <property type="match status" value="1"/>
</dbReference>
<keyword evidence="3" id="KW-1185">Reference proteome</keyword>
<dbReference type="Proteomes" id="UP000292274">
    <property type="component" value="Unassembled WGS sequence"/>
</dbReference>
<proteinExistence type="predicted"/>
<reference evidence="2 3" key="1">
    <citation type="submission" date="2019-02" db="EMBL/GenBank/DDBJ databases">
        <title>Jishengella sp. nov., isolated from a root of Zingiber montanum.</title>
        <authorList>
            <person name="Kuncharoen N."/>
            <person name="Kudo T."/>
            <person name="Masahiro Y."/>
            <person name="Ohkuma M."/>
            <person name="Tanasupawat S."/>
        </authorList>
    </citation>
    <scope>NUCLEOTIDE SEQUENCE [LARGE SCALE GENOMIC DNA]</scope>
    <source>
        <strain evidence="2 3">PLAI 1-1</strain>
    </source>
</reference>
<evidence type="ECO:0000313" key="2">
    <source>
        <dbReference type="EMBL" id="TCB92061.1"/>
    </source>
</evidence>
<organism evidence="2 3">
    <name type="scientific">Micromonospora zingiberis</name>
    <dbReference type="NCBI Taxonomy" id="2053011"/>
    <lineage>
        <taxon>Bacteria</taxon>
        <taxon>Bacillati</taxon>
        <taxon>Actinomycetota</taxon>
        <taxon>Actinomycetes</taxon>
        <taxon>Micromonosporales</taxon>
        <taxon>Micromonosporaceae</taxon>
        <taxon>Micromonospora</taxon>
    </lineage>
</organism>